<evidence type="ECO:0000313" key="8">
    <source>
        <dbReference type="Proteomes" id="UP001419268"/>
    </source>
</evidence>
<evidence type="ECO:0000256" key="6">
    <source>
        <dbReference type="ARBA" id="ARBA00023152"/>
    </source>
</evidence>
<evidence type="ECO:0000256" key="5">
    <source>
        <dbReference type="ARBA" id="ARBA00023027"/>
    </source>
</evidence>
<keyword evidence="4" id="KW-0560">Oxidoreductase</keyword>
<protein>
    <recommendedName>
        <fullName evidence="3">glyceraldehyde-3-phosphate dehydrogenase (phosphorylating)</fullName>
        <ecNumber evidence="3">1.2.1.12</ecNumber>
    </recommendedName>
</protein>
<dbReference type="InterPro" id="IPR036291">
    <property type="entry name" value="NAD(P)-bd_dom_sf"/>
</dbReference>
<evidence type="ECO:0000256" key="3">
    <source>
        <dbReference type="ARBA" id="ARBA00013119"/>
    </source>
</evidence>
<dbReference type="GO" id="GO:0006096">
    <property type="term" value="P:glycolytic process"/>
    <property type="evidence" value="ECO:0007669"/>
    <property type="project" value="UniProtKB-KW"/>
</dbReference>
<evidence type="ECO:0000256" key="2">
    <source>
        <dbReference type="ARBA" id="ARBA00007406"/>
    </source>
</evidence>
<accession>A0AAP0IBB6</accession>
<evidence type="ECO:0000313" key="7">
    <source>
        <dbReference type="EMBL" id="KAK9112153.1"/>
    </source>
</evidence>
<dbReference type="PROSITE" id="PS00071">
    <property type="entry name" value="GAPDH"/>
    <property type="match status" value="1"/>
</dbReference>
<evidence type="ECO:0000256" key="4">
    <source>
        <dbReference type="ARBA" id="ARBA00023002"/>
    </source>
</evidence>
<keyword evidence="6" id="KW-0324">Glycolysis</keyword>
<dbReference type="Proteomes" id="UP001419268">
    <property type="component" value="Unassembled WGS sequence"/>
</dbReference>
<dbReference type="SUPFAM" id="SSF51735">
    <property type="entry name" value="NAD(P)-binding Rossmann-fold domains"/>
    <property type="match status" value="1"/>
</dbReference>
<dbReference type="GO" id="GO:0004365">
    <property type="term" value="F:glyceraldehyde-3-phosphate dehydrogenase (NAD+) (phosphorylating) activity"/>
    <property type="evidence" value="ECO:0007669"/>
    <property type="project" value="UniProtKB-EC"/>
</dbReference>
<dbReference type="PRINTS" id="PR00078">
    <property type="entry name" value="G3PDHDRGNASE"/>
</dbReference>
<name>A0AAP0IBB6_9MAGN</name>
<dbReference type="InterPro" id="IPR020830">
    <property type="entry name" value="GlycerAld_3-P_DH_AS"/>
</dbReference>
<dbReference type="InterPro" id="IPR020831">
    <property type="entry name" value="GlycerAld/Erythrose_P_DH"/>
</dbReference>
<dbReference type="EMBL" id="JBBNAG010000008">
    <property type="protein sequence ID" value="KAK9112153.1"/>
    <property type="molecule type" value="Genomic_DNA"/>
</dbReference>
<comment type="similarity">
    <text evidence="2">Belongs to the glyceraldehyde-3-phosphate dehydrogenase family.</text>
</comment>
<keyword evidence="5" id="KW-0520">NAD</keyword>
<evidence type="ECO:0000256" key="1">
    <source>
        <dbReference type="ARBA" id="ARBA00004869"/>
    </source>
</evidence>
<dbReference type="AlphaFoldDB" id="A0AAP0IBB6"/>
<sequence length="243" mass="26670">MTSEWIRIVGEPNQATTEVFLNFGASDLRKNESLYLRSKMKSETRGLVLKIKEPFHHPRVDASKVSRVQQIREFKGVKLPDPPDPTLLGDDSRTLDLALLRECLTHAALDPPPWPLPRSFQTPALLRALVIVVGNATKVIISAPSKDAPMFVVGVNEKDYKPNINVVSNASCTTKCLAPLAKVINDRFGIVEGLMTTVTLSLLLKRLLTGHQARTGEVEELLHSTSSLVALSCQGCWKSAAIP</sequence>
<comment type="pathway">
    <text evidence="1">Carbohydrate degradation; glycolysis; pyruvate from D-glyceraldehyde 3-phosphate: step 1/5.</text>
</comment>
<dbReference type="PANTHER" id="PTHR10836">
    <property type="entry name" value="GLYCERALDEHYDE 3-PHOSPHATE DEHYDROGENASE"/>
    <property type="match status" value="1"/>
</dbReference>
<dbReference type="PANTHER" id="PTHR10836:SF112">
    <property type="entry name" value="GLYCERALDEHYDE-3-PHOSPHATE DEHYDROGENASE GAPC1, CYTOSOLIC-RELATED"/>
    <property type="match status" value="1"/>
</dbReference>
<gene>
    <name evidence="7" type="ORF">Scep_019672</name>
</gene>
<dbReference type="GO" id="GO:0005829">
    <property type="term" value="C:cytosol"/>
    <property type="evidence" value="ECO:0007669"/>
    <property type="project" value="TreeGrafter"/>
</dbReference>
<keyword evidence="8" id="KW-1185">Reference proteome</keyword>
<proteinExistence type="inferred from homology"/>
<dbReference type="Gene3D" id="3.30.360.10">
    <property type="entry name" value="Dihydrodipicolinate Reductase, domain 2"/>
    <property type="match status" value="1"/>
</dbReference>
<reference evidence="7 8" key="1">
    <citation type="submission" date="2024-01" db="EMBL/GenBank/DDBJ databases">
        <title>Genome assemblies of Stephania.</title>
        <authorList>
            <person name="Yang L."/>
        </authorList>
    </citation>
    <scope>NUCLEOTIDE SEQUENCE [LARGE SCALE GENOMIC DNA]</scope>
    <source>
        <strain evidence="7">JXDWG</strain>
        <tissue evidence="7">Leaf</tissue>
    </source>
</reference>
<organism evidence="7 8">
    <name type="scientific">Stephania cephalantha</name>
    <dbReference type="NCBI Taxonomy" id="152367"/>
    <lineage>
        <taxon>Eukaryota</taxon>
        <taxon>Viridiplantae</taxon>
        <taxon>Streptophyta</taxon>
        <taxon>Embryophyta</taxon>
        <taxon>Tracheophyta</taxon>
        <taxon>Spermatophyta</taxon>
        <taxon>Magnoliopsida</taxon>
        <taxon>Ranunculales</taxon>
        <taxon>Menispermaceae</taxon>
        <taxon>Menispermoideae</taxon>
        <taxon>Cissampelideae</taxon>
        <taxon>Stephania</taxon>
    </lineage>
</organism>
<dbReference type="Gene3D" id="3.40.50.720">
    <property type="entry name" value="NAD(P)-binding Rossmann-like Domain"/>
    <property type="match status" value="1"/>
</dbReference>
<dbReference type="EC" id="1.2.1.12" evidence="3"/>
<comment type="caution">
    <text evidence="7">The sequence shown here is derived from an EMBL/GenBank/DDBJ whole genome shotgun (WGS) entry which is preliminary data.</text>
</comment>